<dbReference type="Proteomes" id="UP000184041">
    <property type="component" value="Unassembled WGS sequence"/>
</dbReference>
<evidence type="ECO:0000256" key="9">
    <source>
        <dbReference type="RuleBase" id="RU004006"/>
    </source>
</evidence>
<dbReference type="InterPro" id="IPR036394">
    <property type="entry name" value="Ribosomal_uL22_sf"/>
</dbReference>
<evidence type="ECO:0000256" key="8">
    <source>
        <dbReference type="RuleBase" id="RU004005"/>
    </source>
</evidence>
<gene>
    <name evidence="7" type="primary">rplV</name>
    <name evidence="11" type="ORF">SAMN05443144_1438</name>
</gene>
<dbReference type="GO" id="GO:0019843">
    <property type="term" value="F:rRNA binding"/>
    <property type="evidence" value="ECO:0007669"/>
    <property type="project" value="UniProtKB-UniRule"/>
</dbReference>
<evidence type="ECO:0000256" key="5">
    <source>
        <dbReference type="ARBA" id="ARBA00023274"/>
    </source>
</evidence>
<dbReference type="Gene3D" id="3.90.470.10">
    <property type="entry name" value="Ribosomal protein L22/L17"/>
    <property type="match status" value="1"/>
</dbReference>
<dbReference type="InterPro" id="IPR047867">
    <property type="entry name" value="Ribosomal_uL22_bac/org-type"/>
</dbReference>
<keyword evidence="4 7" id="KW-0689">Ribosomal protein</keyword>
<dbReference type="GO" id="GO:0022625">
    <property type="term" value="C:cytosolic large ribosomal subunit"/>
    <property type="evidence" value="ECO:0007669"/>
    <property type="project" value="TreeGrafter"/>
</dbReference>
<evidence type="ECO:0000313" key="11">
    <source>
        <dbReference type="EMBL" id="SHG65856.1"/>
    </source>
</evidence>
<evidence type="ECO:0000256" key="3">
    <source>
        <dbReference type="ARBA" id="ARBA00022884"/>
    </source>
</evidence>
<dbReference type="RefSeq" id="WP_073068590.1">
    <property type="nucleotide sequence ID" value="NZ_FQUS01000043.1"/>
</dbReference>
<evidence type="ECO:0000256" key="2">
    <source>
        <dbReference type="ARBA" id="ARBA00022730"/>
    </source>
</evidence>
<dbReference type="InterPro" id="IPR005727">
    <property type="entry name" value="Ribosomal_uL22_bac/chlpt-type"/>
</dbReference>
<evidence type="ECO:0000256" key="1">
    <source>
        <dbReference type="ARBA" id="ARBA00009451"/>
    </source>
</evidence>
<protein>
    <recommendedName>
        <fullName evidence="6 7">Large ribosomal subunit protein uL22</fullName>
    </recommendedName>
</protein>
<comment type="function">
    <text evidence="7">The globular domain of the protein is located near the polypeptide exit tunnel on the outside of the subunit, while an extended beta-hairpin is found that lines the wall of the exit tunnel in the center of the 70S ribosome.</text>
</comment>
<keyword evidence="3 7" id="KW-0694">RNA-binding</keyword>
<accession>A0A1M5LLL8</accession>
<evidence type="ECO:0000256" key="7">
    <source>
        <dbReference type="HAMAP-Rule" id="MF_01331"/>
    </source>
</evidence>
<evidence type="ECO:0000256" key="6">
    <source>
        <dbReference type="ARBA" id="ARBA00035207"/>
    </source>
</evidence>
<keyword evidence="5 7" id="KW-0687">Ribonucleoprotein</keyword>
<dbReference type="GO" id="GO:0006412">
    <property type="term" value="P:translation"/>
    <property type="evidence" value="ECO:0007669"/>
    <property type="project" value="UniProtKB-UniRule"/>
</dbReference>
<proteinExistence type="inferred from homology"/>
<dbReference type="SUPFAM" id="SSF54843">
    <property type="entry name" value="Ribosomal protein L22"/>
    <property type="match status" value="1"/>
</dbReference>
<dbReference type="GO" id="GO:0003735">
    <property type="term" value="F:structural constituent of ribosome"/>
    <property type="evidence" value="ECO:0007669"/>
    <property type="project" value="InterPro"/>
</dbReference>
<organism evidence="11 12">
    <name type="scientific">Fodinibius roseus</name>
    <dbReference type="NCBI Taxonomy" id="1194090"/>
    <lineage>
        <taxon>Bacteria</taxon>
        <taxon>Pseudomonadati</taxon>
        <taxon>Balneolota</taxon>
        <taxon>Balneolia</taxon>
        <taxon>Balneolales</taxon>
        <taxon>Balneolaceae</taxon>
        <taxon>Fodinibius</taxon>
    </lineage>
</organism>
<evidence type="ECO:0000313" key="12">
    <source>
        <dbReference type="Proteomes" id="UP000184041"/>
    </source>
</evidence>
<dbReference type="STRING" id="1194090.SAMN05443144_1438"/>
<dbReference type="EMBL" id="FQUS01000043">
    <property type="protein sequence ID" value="SHG65856.1"/>
    <property type="molecule type" value="Genomic_DNA"/>
</dbReference>
<keyword evidence="2 7" id="KW-0699">rRNA-binding</keyword>
<comment type="similarity">
    <text evidence="1 7 8">Belongs to the universal ribosomal protein uL22 family.</text>
</comment>
<dbReference type="PANTHER" id="PTHR13501">
    <property type="entry name" value="CHLOROPLAST 50S RIBOSOMAL PROTEIN L22-RELATED"/>
    <property type="match status" value="1"/>
</dbReference>
<dbReference type="PANTHER" id="PTHR13501:SF8">
    <property type="entry name" value="LARGE RIBOSOMAL SUBUNIT PROTEIN UL22M"/>
    <property type="match status" value="1"/>
</dbReference>
<sequence length="124" mass="14040">MAEENMEARAIQKHLRKAPRKVRLVADAVRGENVAKALKRLEFTNKATAPDVAKVIKSAAANIRDKFQEARLDNEDLYIKEIFVNEGATLKRIQPAPMGRAHQIRKRSCHINVTVAKKEEELVN</sequence>
<dbReference type="Pfam" id="PF00237">
    <property type="entry name" value="Ribosomal_L22"/>
    <property type="match status" value="1"/>
</dbReference>
<comment type="subunit">
    <text evidence="7 9">Part of the 50S ribosomal subunit.</text>
</comment>
<reference evidence="11 12" key="1">
    <citation type="submission" date="2016-11" db="EMBL/GenBank/DDBJ databases">
        <authorList>
            <person name="Jaros S."/>
            <person name="Januszkiewicz K."/>
            <person name="Wedrychowicz H."/>
        </authorList>
    </citation>
    <scope>NUCLEOTIDE SEQUENCE [LARGE SCALE GENOMIC DNA]</scope>
    <source>
        <strain evidence="11 12">DSM 21986</strain>
    </source>
</reference>
<dbReference type="NCBIfam" id="TIGR01044">
    <property type="entry name" value="rplV_bact"/>
    <property type="match status" value="1"/>
</dbReference>
<dbReference type="AlphaFoldDB" id="A0A1M5LLL8"/>
<keyword evidence="12" id="KW-1185">Reference proteome</keyword>
<dbReference type="HAMAP" id="MF_01331_B">
    <property type="entry name" value="Ribosomal_uL22_B"/>
    <property type="match status" value="1"/>
</dbReference>
<dbReference type="OrthoDB" id="9805969at2"/>
<evidence type="ECO:0000256" key="4">
    <source>
        <dbReference type="ARBA" id="ARBA00022980"/>
    </source>
</evidence>
<name>A0A1M5LLL8_9BACT</name>
<evidence type="ECO:0000256" key="10">
    <source>
        <dbReference type="RuleBase" id="RU004008"/>
    </source>
</evidence>
<comment type="function">
    <text evidence="7 10">This protein binds specifically to 23S rRNA; its binding is stimulated by other ribosomal proteins, e.g., L4, L17, and L20. It is important during the early stages of 50S assembly. It makes multiple contacts with different domains of the 23S rRNA in the assembled 50S subunit and ribosome.</text>
</comment>
<dbReference type="InterPro" id="IPR001063">
    <property type="entry name" value="Ribosomal_uL22"/>
</dbReference>
<dbReference type="CDD" id="cd00336">
    <property type="entry name" value="Ribosomal_L22"/>
    <property type="match status" value="1"/>
</dbReference>